<evidence type="ECO:0008006" key="3">
    <source>
        <dbReference type="Google" id="ProtNLM"/>
    </source>
</evidence>
<sequence length="196" mass="21509">MQKLPFSLLDSWAFWSTPDATTVAGQDPQTVEARFGEVYQPNYFPTSALSKDLAQQLATTKYVIVGLNRGNAEVDRDPQTPFLSFHGPKRSMDYRLAAALYDTEMWGAFMTDLDATINSDSTAVQPGKAQVEALEQHLADLGIPQTAKLIALGNVVFDTLSKSATRRVFKLNHYSGANGHWQADAERQAVQAAIEG</sequence>
<dbReference type="OrthoDB" id="2339468at2"/>
<name>A0A4Z0J6L1_9LACO</name>
<evidence type="ECO:0000313" key="1">
    <source>
        <dbReference type="EMBL" id="TGD17716.1"/>
    </source>
</evidence>
<evidence type="ECO:0000313" key="2">
    <source>
        <dbReference type="Proteomes" id="UP000297348"/>
    </source>
</evidence>
<dbReference type="RefSeq" id="WP_135368798.1">
    <property type="nucleotide sequence ID" value="NZ_RKLX01000024.1"/>
</dbReference>
<accession>A0A4Z0J6L1</accession>
<comment type="caution">
    <text evidence="1">The sequence shown here is derived from an EMBL/GenBank/DDBJ whole genome shotgun (WGS) entry which is preliminary data.</text>
</comment>
<protein>
    <recommendedName>
        <fullName evidence="3">Uracil-DNA glycosylase</fullName>
    </recommendedName>
</protein>
<organism evidence="1 2">
    <name type="scientific">Levilactobacillus suantsaiihabitans</name>
    <dbReference type="NCBI Taxonomy" id="2487722"/>
    <lineage>
        <taxon>Bacteria</taxon>
        <taxon>Bacillati</taxon>
        <taxon>Bacillota</taxon>
        <taxon>Bacilli</taxon>
        <taxon>Lactobacillales</taxon>
        <taxon>Lactobacillaceae</taxon>
        <taxon>Levilactobacillus</taxon>
    </lineage>
</organism>
<reference evidence="1 2" key="1">
    <citation type="submission" date="2018-10" db="EMBL/GenBank/DDBJ databases">
        <title>Lactobacillus sp. R7 and Lactobacillus sp. R19 isolated from fermented mustard green product of Taiwan.</title>
        <authorList>
            <person name="Lin S.-T."/>
        </authorList>
    </citation>
    <scope>NUCLEOTIDE SEQUENCE [LARGE SCALE GENOMIC DNA]</scope>
    <source>
        <strain evidence="1 2">BCRC 81129</strain>
    </source>
</reference>
<proteinExistence type="predicted"/>
<dbReference type="AlphaFoldDB" id="A0A4Z0J6L1"/>
<dbReference type="EMBL" id="RKLX01000024">
    <property type="protein sequence ID" value="TGD17716.1"/>
    <property type="molecule type" value="Genomic_DNA"/>
</dbReference>
<keyword evidence="2" id="KW-1185">Reference proteome</keyword>
<gene>
    <name evidence="1" type="ORF">EGT51_11375</name>
</gene>
<dbReference type="Proteomes" id="UP000297348">
    <property type="component" value="Unassembled WGS sequence"/>
</dbReference>